<sequence length="112" mass="12249">MPGEYDNYFPKCPLNLFATATSISETDVISNQPLNAAFYTTIYLTLKILKIVRKLILNIARWVVVILMMLSFKVGVLAVGLPVCPKGASFTSGRTDKQVVAPVESLTVLSLV</sequence>
<keyword evidence="3" id="KW-1185">Reference proteome</keyword>
<reference evidence="2 3" key="1">
    <citation type="submission" date="2015-01" db="EMBL/GenBank/DDBJ databases">
        <title>Evolution of Trichinella species and genotypes.</title>
        <authorList>
            <person name="Korhonen P.K."/>
            <person name="Edoardo P."/>
            <person name="Giuseppe L.R."/>
            <person name="Gasser R.B."/>
        </authorList>
    </citation>
    <scope>NUCLEOTIDE SEQUENCE [LARGE SCALE GENOMIC DNA]</scope>
    <source>
        <strain evidence="2">ISS2496</strain>
    </source>
</reference>
<evidence type="ECO:0000313" key="3">
    <source>
        <dbReference type="Proteomes" id="UP000054783"/>
    </source>
</evidence>
<keyword evidence="1" id="KW-0472">Membrane</keyword>
<evidence type="ECO:0000256" key="1">
    <source>
        <dbReference type="SAM" id="Phobius"/>
    </source>
</evidence>
<keyword evidence="1" id="KW-1133">Transmembrane helix</keyword>
<name>A0A0V0ZV03_9BILA</name>
<comment type="caution">
    <text evidence="2">The sequence shown here is derived from an EMBL/GenBank/DDBJ whole genome shotgun (WGS) entry which is preliminary data.</text>
</comment>
<proteinExistence type="predicted"/>
<keyword evidence="1" id="KW-0812">Transmembrane</keyword>
<dbReference type="AlphaFoldDB" id="A0A0V0ZV03"/>
<evidence type="ECO:0000313" key="2">
    <source>
        <dbReference type="EMBL" id="KRY16285.1"/>
    </source>
</evidence>
<protein>
    <submittedName>
        <fullName evidence="2">Uncharacterized protein</fullName>
    </submittedName>
</protein>
<organism evidence="2 3">
    <name type="scientific">Trichinella patagoniensis</name>
    <dbReference type="NCBI Taxonomy" id="990121"/>
    <lineage>
        <taxon>Eukaryota</taxon>
        <taxon>Metazoa</taxon>
        <taxon>Ecdysozoa</taxon>
        <taxon>Nematoda</taxon>
        <taxon>Enoplea</taxon>
        <taxon>Dorylaimia</taxon>
        <taxon>Trichinellida</taxon>
        <taxon>Trichinellidae</taxon>
        <taxon>Trichinella</taxon>
    </lineage>
</organism>
<dbReference type="Proteomes" id="UP000054783">
    <property type="component" value="Unassembled WGS sequence"/>
</dbReference>
<gene>
    <name evidence="2" type="ORF">T12_13412</name>
</gene>
<dbReference type="EMBL" id="JYDQ01000080">
    <property type="protein sequence ID" value="KRY16285.1"/>
    <property type="molecule type" value="Genomic_DNA"/>
</dbReference>
<feature type="transmembrane region" description="Helical" evidence="1">
    <location>
        <begin position="59"/>
        <end position="81"/>
    </location>
</feature>
<accession>A0A0V0ZV03</accession>